<name>A0A0C2GUF4_9BILA</name>
<dbReference type="Proteomes" id="UP000054047">
    <property type="component" value="Unassembled WGS sequence"/>
</dbReference>
<protein>
    <submittedName>
        <fullName evidence="1">Uncharacterized protein</fullName>
    </submittedName>
</protein>
<sequence>MTCFLENEYARAQEYAQAEQMKVEKPHLTMEDIHVFPQNWRCNMRKYFNKYEFIRYSNDPSGTLLEDLTNLLRTQNAHIHKGA</sequence>
<dbReference type="AlphaFoldDB" id="A0A0C2GUF4"/>
<dbReference type="GO" id="GO:0050650">
    <property type="term" value="P:chondroitin sulfate proteoglycan biosynthetic process"/>
    <property type="evidence" value="ECO:0007669"/>
    <property type="project" value="InterPro"/>
</dbReference>
<dbReference type="Pfam" id="PF03567">
    <property type="entry name" value="Sulfotransfer_2"/>
    <property type="match status" value="1"/>
</dbReference>
<dbReference type="InterPro" id="IPR005331">
    <property type="entry name" value="Sulfotransferase"/>
</dbReference>
<evidence type="ECO:0000313" key="2">
    <source>
        <dbReference type="Proteomes" id="UP000054047"/>
    </source>
</evidence>
<evidence type="ECO:0000313" key="1">
    <source>
        <dbReference type="EMBL" id="KIH62614.1"/>
    </source>
</evidence>
<dbReference type="GO" id="GO:0016020">
    <property type="term" value="C:membrane"/>
    <property type="evidence" value="ECO:0007669"/>
    <property type="project" value="InterPro"/>
</dbReference>
<dbReference type="PANTHER" id="PTHR22900:SF5">
    <property type="entry name" value="PROTEIN CBG14245"/>
    <property type="match status" value="1"/>
</dbReference>
<keyword evidence="2" id="KW-1185">Reference proteome</keyword>
<gene>
    <name evidence="1" type="ORF">ANCDUO_07103</name>
</gene>
<organism evidence="1 2">
    <name type="scientific">Ancylostoma duodenale</name>
    <dbReference type="NCBI Taxonomy" id="51022"/>
    <lineage>
        <taxon>Eukaryota</taxon>
        <taxon>Metazoa</taxon>
        <taxon>Ecdysozoa</taxon>
        <taxon>Nematoda</taxon>
        <taxon>Chromadorea</taxon>
        <taxon>Rhabditida</taxon>
        <taxon>Rhabditina</taxon>
        <taxon>Rhabditomorpha</taxon>
        <taxon>Strongyloidea</taxon>
        <taxon>Ancylostomatidae</taxon>
        <taxon>Ancylostomatinae</taxon>
        <taxon>Ancylostoma</taxon>
    </lineage>
</organism>
<accession>A0A0C2GUF4</accession>
<dbReference type="GO" id="GO:0047756">
    <property type="term" value="F:chondroitin 4-sulfotransferase activity"/>
    <property type="evidence" value="ECO:0007669"/>
    <property type="project" value="InterPro"/>
</dbReference>
<dbReference type="OrthoDB" id="408912at2759"/>
<reference evidence="1 2" key="1">
    <citation type="submission" date="2013-12" db="EMBL/GenBank/DDBJ databases">
        <title>Draft genome of the parsitic nematode Ancylostoma duodenale.</title>
        <authorList>
            <person name="Mitreva M."/>
        </authorList>
    </citation>
    <scope>NUCLEOTIDE SEQUENCE [LARGE SCALE GENOMIC DNA]</scope>
    <source>
        <strain evidence="1 2">Zhejiang</strain>
    </source>
</reference>
<dbReference type="PANTHER" id="PTHR22900">
    <property type="entry name" value="PROTEIN CBG14245-RELATED"/>
    <property type="match status" value="1"/>
</dbReference>
<dbReference type="GO" id="GO:1902884">
    <property type="term" value="P:positive regulation of response to oxidative stress"/>
    <property type="evidence" value="ECO:0007669"/>
    <property type="project" value="InterPro"/>
</dbReference>
<dbReference type="InterPro" id="IPR007669">
    <property type="entry name" value="Chst-1-like"/>
</dbReference>
<proteinExistence type="predicted"/>
<dbReference type="EMBL" id="KN729191">
    <property type="protein sequence ID" value="KIH62614.1"/>
    <property type="molecule type" value="Genomic_DNA"/>
</dbReference>